<keyword evidence="4" id="KW-1185">Reference proteome</keyword>
<evidence type="ECO:0000313" key="4">
    <source>
        <dbReference type="Proteomes" id="UP001652628"/>
    </source>
</evidence>
<evidence type="ECO:0000313" key="5">
    <source>
        <dbReference type="RefSeq" id="XP_065723495.2"/>
    </source>
</evidence>
<evidence type="ECO:0000256" key="1">
    <source>
        <dbReference type="ARBA" id="ARBA00005560"/>
    </source>
</evidence>
<proteinExistence type="inferred from homology"/>
<dbReference type="Gene3D" id="3.30.310.10">
    <property type="entry name" value="TATA-Binding Protein"/>
    <property type="match status" value="2"/>
</dbReference>
<name>A0AB40DH09_DROSZ</name>
<dbReference type="SUPFAM" id="SSF55945">
    <property type="entry name" value="TATA-box binding protein-like"/>
    <property type="match status" value="2"/>
</dbReference>
<evidence type="ECO:0000256" key="2">
    <source>
        <dbReference type="ARBA" id="ARBA00023125"/>
    </source>
</evidence>
<dbReference type="PANTHER" id="PTHR10126">
    <property type="entry name" value="TATA-BOX BINDING PROTEIN"/>
    <property type="match status" value="1"/>
</dbReference>
<gene>
    <name evidence="5" type="primary">Trf5</name>
</gene>
<dbReference type="GO" id="GO:0003677">
    <property type="term" value="F:DNA binding"/>
    <property type="evidence" value="ECO:0007669"/>
    <property type="project" value="UniProtKB-KW"/>
</dbReference>
<dbReference type="Proteomes" id="UP001652628">
    <property type="component" value="Chromosome 2L"/>
</dbReference>
<dbReference type="GeneID" id="108004552"/>
<comment type="similarity">
    <text evidence="1">Belongs to the TBP family.</text>
</comment>
<dbReference type="AlphaFoldDB" id="A0AB40DH09"/>
<dbReference type="GO" id="GO:0006352">
    <property type="term" value="P:DNA-templated transcription initiation"/>
    <property type="evidence" value="ECO:0007669"/>
    <property type="project" value="InterPro"/>
</dbReference>
<evidence type="ECO:0000256" key="3">
    <source>
        <dbReference type="ARBA" id="ARBA00023163"/>
    </source>
</evidence>
<dbReference type="InterPro" id="IPR000814">
    <property type="entry name" value="TBP"/>
</dbReference>
<dbReference type="Pfam" id="PF00352">
    <property type="entry name" value="TBP"/>
    <property type="match status" value="1"/>
</dbReference>
<dbReference type="RefSeq" id="XP_065723495.2">
    <property type="nucleotide sequence ID" value="XM_065867423.2"/>
</dbReference>
<dbReference type="InterPro" id="IPR012295">
    <property type="entry name" value="TBP_dom_sf"/>
</dbReference>
<protein>
    <submittedName>
        <fullName evidence="5">Uncharacterized protein Trf5</fullName>
    </submittedName>
</protein>
<organism evidence="4 5">
    <name type="scientific">Drosophila suzukii</name>
    <name type="common">Spotted-wing drosophila fruit fly</name>
    <dbReference type="NCBI Taxonomy" id="28584"/>
    <lineage>
        <taxon>Eukaryota</taxon>
        <taxon>Metazoa</taxon>
        <taxon>Ecdysozoa</taxon>
        <taxon>Arthropoda</taxon>
        <taxon>Hexapoda</taxon>
        <taxon>Insecta</taxon>
        <taxon>Pterygota</taxon>
        <taxon>Neoptera</taxon>
        <taxon>Endopterygota</taxon>
        <taxon>Diptera</taxon>
        <taxon>Brachycera</taxon>
        <taxon>Muscomorpha</taxon>
        <taxon>Ephydroidea</taxon>
        <taxon>Drosophilidae</taxon>
        <taxon>Drosophila</taxon>
        <taxon>Sophophora</taxon>
    </lineage>
</organism>
<accession>A0AB40DH09</accession>
<sequence>MELPQLGNTLFGDIIYPTRNRSLYNHNVAGPKMELAELEMETSWVMPSPRTPTEEEVLKIYEDVSVLGDIERYLKIVYKPFYCFAMTSSKFNLEELELLMNVRFERDKQVAVFINRHSPICSLKIYPNGNVYCHGYSRESTRTGLIKMMGELEEMGYNPRWHRLKFNVVNATFSLPFHLNLRKFHLQNPKATKYDPVKQPFLTYKVAGTMVKMAIFPTGYVFVMFATTRGFTKVAIAHILPILYGLKDEKQENRELDLSMGDIDYKVIWEKFFQNEYDISIDF</sequence>
<keyword evidence="2" id="KW-0238">DNA-binding</keyword>
<reference evidence="4" key="1">
    <citation type="submission" date="2025-05" db="UniProtKB">
        <authorList>
            <consortium name="RefSeq"/>
        </authorList>
    </citation>
    <scope>NUCLEOTIDE SEQUENCE [LARGE SCALE GENOMIC DNA]</scope>
</reference>
<reference evidence="5" key="2">
    <citation type="submission" date="2025-08" db="UniProtKB">
        <authorList>
            <consortium name="RefSeq"/>
        </authorList>
    </citation>
    <scope>IDENTIFICATION</scope>
</reference>
<keyword evidence="3" id="KW-0804">Transcription</keyword>